<dbReference type="EMBL" id="DWWN01000037">
    <property type="protein sequence ID" value="HJC45601.1"/>
    <property type="molecule type" value="Genomic_DNA"/>
</dbReference>
<evidence type="ECO:0000313" key="1">
    <source>
        <dbReference type="EMBL" id="HJC45601.1"/>
    </source>
</evidence>
<sequence length="76" mass="8646">DKVYGMTPPGVFFLAIFQQTANLKQIGLYDFAICQQLQNVQHHFIEVNKTAEFVLKHPLYSFEVGADILSTPTLIF</sequence>
<proteinExistence type="predicted"/>
<protein>
    <submittedName>
        <fullName evidence="1">DUF962 domain-containing protein</fullName>
    </submittedName>
</protein>
<reference evidence="1" key="2">
    <citation type="submission" date="2021-04" db="EMBL/GenBank/DDBJ databases">
        <authorList>
            <person name="Gilroy R."/>
        </authorList>
    </citation>
    <scope>NUCLEOTIDE SEQUENCE</scope>
    <source>
        <strain evidence="1">ChiSjej5B23-2810</strain>
    </source>
</reference>
<comment type="caution">
    <text evidence="1">The sequence shown here is derived from an EMBL/GenBank/DDBJ whole genome shotgun (WGS) entry which is preliminary data.</text>
</comment>
<dbReference type="Proteomes" id="UP000823906">
    <property type="component" value="Unassembled WGS sequence"/>
</dbReference>
<gene>
    <name evidence="1" type="ORF">H9703_05635</name>
</gene>
<name>A0A9D2T4Y5_9FIRM</name>
<evidence type="ECO:0000313" key="2">
    <source>
        <dbReference type="Proteomes" id="UP000823906"/>
    </source>
</evidence>
<reference evidence="1" key="1">
    <citation type="journal article" date="2021" name="PeerJ">
        <title>Extensive microbial diversity within the chicken gut microbiome revealed by metagenomics and culture.</title>
        <authorList>
            <person name="Gilroy R."/>
            <person name="Ravi A."/>
            <person name="Getino M."/>
            <person name="Pursley I."/>
            <person name="Horton D.L."/>
            <person name="Alikhan N.F."/>
            <person name="Baker D."/>
            <person name="Gharbi K."/>
            <person name="Hall N."/>
            <person name="Watson M."/>
            <person name="Adriaenssens E.M."/>
            <person name="Foster-Nyarko E."/>
            <person name="Jarju S."/>
            <person name="Secka A."/>
            <person name="Antonio M."/>
            <person name="Oren A."/>
            <person name="Chaudhuri R.R."/>
            <person name="La Ragione R."/>
            <person name="Hildebrand F."/>
            <person name="Pallen M.J."/>
        </authorList>
    </citation>
    <scope>NUCLEOTIDE SEQUENCE</scope>
    <source>
        <strain evidence="1">ChiSjej5B23-2810</strain>
    </source>
</reference>
<accession>A0A9D2T4Y5</accession>
<dbReference type="AlphaFoldDB" id="A0A9D2T4Y5"/>
<organism evidence="1 2">
    <name type="scientific">Candidatus Faecalibacterium faecigallinarum</name>
    <dbReference type="NCBI Taxonomy" id="2838577"/>
    <lineage>
        <taxon>Bacteria</taxon>
        <taxon>Bacillati</taxon>
        <taxon>Bacillota</taxon>
        <taxon>Clostridia</taxon>
        <taxon>Eubacteriales</taxon>
        <taxon>Oscillospiraceae</taxon>
        <taxon>Faecalibacterium</taxon>
    </lineage>
</organism>
<feature type="non-terminal residue" evidence="1">
    <location>
        <position position="1"/>
    </location>
</feature>